<dbReference type="AlphaFoldDB" id="A0A7K0K0F5"/>
<protein>
    <submittedName>
        <fullName evidence="1">Uncharacterized protein</fullName>
    </submittedName>
</protein>
<dbReference type="EMBL" id="VUMY01000002">
    <property type="protein sequence ID" value="MST48967.1"/>
    <property type="molecule type" value="Genomic_DNA"/>
</dbReference>
<reference evidence="1 2" key="1">
    <citation type="submission" date="2019-08" db="EMBL/GenBank/DDBJ databases">
        <title>In-depth cultivation of the pig gut microbiome towards novel bacterial diversity and tailored functional studies.</title>
        <authorList>
            <person name="Wylensek D."/>
            <person name="Hitch T.C.A."/>
            <person name="Clavel T."/>
        </authorList>
    </citation>
    <scope>NUCLEOTIDE SEQUENCE [LARGE SCALE GENOMIC DNA]</scope>
    <source>
        <strain evidence="1 2">RF-GAM-744-WT-7</strain>
    </source>
</reference>
<dbReference type="RefSeq" id="WP_154543180.1">
    <property type="nucleotide sequence ID" value="NZ_VUMY01000002.1"/>
</dbReference>
<evidence type="ECO:0000313" key="1">
    <source>
        <dbReference type="EMBL" id="MST48967.1"/>
    </source>
</evidence>
<sequence>MPKIKDAVLWKLTYKHANPAESPDTVTYVGFLAKDEILIDFFWGMAPMASDYATEDIIVKIIEHTAAKKIGL</sequence>
<evidence type="ECO:0000313" key="2">
    <source>
        <dbReference type="Proteomes" id="UP000442535"/>
    </source>
</evidence>
<organism evidence="1 2">
    <name type="scientific">Mobiluncus porci</name>
    <dbReference type="NCBI Taxonomy" id="2652278"/>
    <lineage>
        <taxon>Bacteria</taxon>
        <taxon>Bacillati</taxon>
        <taxon>Actinomycetota</taxon>
        <taxon>Actinomycetes</taxon>
        <taxon>Actinomycetales</taxon>
        <taxon>Actinomycetaceae</taxon>
        <taxon>Mobiluncus</taxon>
    </lineage>
</organism>
<comment type="caution">
    <text evidence="1">The sequence shown here is derived from an EMBL/GenBank/DDBJ whole genome shotgun (WGS) entry which is preliminary data.</text>
</comment>
<proteinExistence type="predicted"/>
<accession>A0A7K0K0F5</accession>
<gene>
    <name evidence="1" type="ORF">FYJ63_01645</name>
</gene>
<name>A0A7K0K0F5_9ACTO</name>
<keyword evidence="2" id="KW-1185">Reference proteome</keyword>
<dbReference type="Proteomes" id="UP000442535">
    <property type="component" value="Unassembled WGS sequence"/>
</dbReference>